<evidence type="ECO:0000313" key="3">
    <source>
        <dbReference type="Proteomes" id="UP000018144"/>
    </source>
</evidence>
<gene>
    <name evidence="2" type="ORF">PCON_04329</name>
</gene>
<evidence type="ECO:0000313" key="2">
    <source>
        <dbReference type="EMBL" id="CCX34811.1"/>
    </source>
</evidence>
<sequence length="133" mass="14867">MPPGTPSLQPPQLQDVLRPRLLDSERIATASSSFSPFFVGSFTFLLISLLLLLFDLRTNLQNPRQVVLRFLFRGRMSTTVMDPSSVQPAFSPRSGTVVWLSGCSPPDTVIGLRQFLFLPCGSMWLGFRWCFGV</sequence>
<feature type="transmembrane region" description="Helical" evidence="1">
    <location>
        <begin position="34"/>
        <end position="54"/>
    </location>
</feature>
<accession>U4LRN0</accession>
<protein>
    <submittedName>
        <fullName evidence="2">Uncharacterized protein</fullName>
    </submittedName>
</protein>
<reference evidence="2 3" key="1">
    <citation type="journal article" date="2013" name="PLoS Genet.">
        <title>The genome and development-dependent transcriptomes of Pyronema confluens: a window into fungal evolution.</title>
        <authorList>
            <person name="Traeger S."/>
            <person name="Altegoer F."/>
            <person name="Freitag M."/>
            <person name="Gabaldon T."/>
            <person name="Kempken F."/>
            <person name="Kumar A."/>
            <person name="Marcet-Houben M."/>
            <person name="Poggeler S."/>
            <person name="Stajich J.E."/>
            <person name="Nowrousian M."/>
        </authorList>
    </citation>
    <scope>NUCLEOTIDE SEQUENCE [LARGE SCALE GENOMIC DNA]</scope>
    <source>
        <strain evidence="3">CBS 100304</strain>
        <tissue evidence="2">Vegetative mycelium</tissue>
    </source>
</reference>
<evidence type="ECO:0000256" key="1">
    <source>
        <dbReference type="SAM" id="Phobius"/>
    </source>
</evidence>
<proteinExistence type="predicted"/>
<keyword evidence="3" id="KW-1185">Reference proteome</keyword>
<dbReference type="EMBL" id="HF936636">
    <property type="protein sequence ID" value="CCX34811.1"/>
    <property type="molecule type" value="Genomic_DNA"/>
</dbReference>
<keyword evidence="1" id="KW-0812">Transmembrane</keyword>
<keyword evidence="1" id="KW-1133">Transmembrane helix</keyword>
<dbReference type="Proteomes" id="UP000018144">
    <property type="component" value="Unassembled WGS sequence"/>
</dbReference>
<organism evidence="2 3">
    <name type="scientific">Pyronema omphalodes (strain CBS 100304)</name>
    <name type="common">Pyronema confluens</name>
    <dbReference type="NCBI Taxonomy" id="1076935"/>
    <lineage>
        <taxon>Eukaryota</taxon>
        <taxon>Fungi</taxon>
        <taxon>Dikarya</taxon>
        <taxon>Ascomycota</taxon>
        <taxon>Pezizomycotina</taxon>
        <taxon>Pezizomycetes</taxon>
        <taxon>Pezizales</taxon>
        <taxon>Pyronemataceae</taxon>
        <taxon>Pyronema</taxon>
    </lineage>
</organism>
<dbReference type="AlphaFoldDB" id="U4LRN0"/>
<keyword evidence="1" id="KW-0472">Membrane</keyword>
<name>U4LRN0_PYROM</name>